<gene>
    <name evidence="3" type="ORF">HMPREF9153_0383</name>
</gene>
<dbReference type="CDD" id="cd02440">
    <property type="entry name" value="AdoMet_MTases"/>
    <property type="match status" value="1"/>
</dbReference>
<evidence type="ECO:0000313" key="3">
    <source>
        <dbReference type="EMBL" id="EGY78814.1"/>
    </source>
</evidence>
<name>G4CV26_9ACTN</name>
<evidence type="ECO:0000313" key="4">
    <source>
        <dbReference type="Proteomes" id="UP000005332"/>
    </source>
</evidence>
<feature type="domain" description="THUMP-like" evidence="2">
    <location>
        <begin position="343"/>
        <end position="414"/>
    </location>
</feature>
<dbReference type="InterPro" id="IPR041497">
    <property type="entry name" value="Thump-like"/>
</dbReference>
<proteinExistence type="predicted"/>
<dbReference type="HOGENOM" id="CLU_038123_1_1_11"/>
<accession>G4CV26</accession>
<comment type="caution">
    <text evidence="3">The sequence shown here is derived from an EMBL/GenBank/DDBJ whole genome shotgun (WGS) entry which is preliminary data.</text>
</comment>
<sequence length="416" mass="44925">MLLVRKTVQSDVSTEDCTQTVRKYLYGGNVDLTVARRLASDEGIDALGLAGAESDPDSLSAATRLRRHMDADLAAAALDQISLRRRAVSKVGPVGADMLWTRDGLEQATRGDVSRWRAKCLVSAGFTDVVDLGCACGADSRAYLDAGLRVTAVEIDPATAELARHNLPGVNVLCADAADVVDDLLKDASDSTVVMLDPARRTDRGRTWRLADVQPPWSFVEKVIALTPSVVKLGPGVDRSRLPDLPVTYVGHRGDLVEATLWSGFGDLWSGDRAILVSPETTLELPGALPDPDVGDLGPFVAEPHPAAIRAGSLSAIDDSLHTVSDGIAYLTADAPVNSPWLTWFAVKEVLPLDVKTLRSWVRDHRVGTLEIKKRGVDVDPVAWRRKLKPSGPRPVTLICTPTRQNAKILVCDRMR</sequence>
<protein>
    <submittedName>
        <fullName evidence="3">Uncharacterized protein</fullName>
    </submittedName>
</protein>
<organism evidence="3 4">
    <name type="scientific">Cutibacterium avidum ATCC 25577</name>
    <dbReference type="NCBI Taxonomy" id="997355"/>
    <lineage>
        <taxon>Bacteria</taxon>
        <taxon>Bacillati</taxon>
        <taxon>Actinomycetota</taxon>
        <taxon>Actinomycetes</taxon>
        <taxon>Propionibacteriales</taxon>
        <taxon>Propionibacteriaceae</taxon>
        <taxon>Cutibacterium</taxon>
    </lineage>
</organism>
<dbReference type="PATRIC" id="fig|997355.3.peg.381"/>
<keyword evidence="4" id="KW-1185">Reference proteome</keyword>
<reference evidence="3 4" key="1">
    <citation type="submission" date="2011-06" db="EMBL/GenBank/DDBJ databases">
        <authorList>
            <person name="Muzny D."/>
            <person name="Qin X."/>
            <person name="Deng J."/>
            <person name="Jiang H."/>
            <person name="Liu Y."/>
            <person name="Qu J."/>
            <person name="Song X.-Z."/>
            <person name="Zhang L."/>
            <person name="Thornton R."/>
            <person name="Coyle M."/>
            <person name="Francisco L."/>
            <person name="Jackson L."/>
            <person name="Javaid M."/>
            <person name="Korchina V."/>
            <person name="Kovar C."/>
            <person name="Mata R."/>
            <person name="Mathew T."/>
            <person name="Ngo R."/>
            <person name="Nguyen L."/>
            <person name="Nguyen N."/>
            <person name="Okwuonu G."/>
            <person name="Ongeri F."/>
            <person name="Pham C."/>
            <person name="Simmons D."/>
            <person name="Wilczek-Boney K."/>
            <person name="Hale W."/>
            <person name="Jakkamsetti A."/>
            <person name="Pham P."/>
            <person name="Ruth R."/>
            <person name="San Lucas F."/>
            <person name="Warren J."/>
            <person name="Zhang J."/>
            <person name="Zhao Z."/>
            <person name="Zhou C."/>
            <person name="Zhu D."/>
            <person name="Lee S."/>
            <person name="Bess C."/>
            <person name="Blankenburg K."/>
            <person name="Forbes L."/>
            <person name="Fu Q."/>
            <person name="Gubbala S."/>
            <person name="Hirani K."/>
            <person name="Jayaseelan J.C."/>
            <person name="Lara F."/>
            <person name="Munidasa M."/>
            <person name="Palculict T."/>
            <person name="Patil S."/>
            <person name="Pu L.-L."/>
            <person name="Saada N."/>
            <person name="Tang L."/>
            <person name="Weissenberger G."/>
            <person name="Zhu Y."/>
            <person name="Hemphill L."/>
            <person name="Shang Y."/>
            <person name="Youmans B."/>
            <person name="Ayvaz T."/>
            <person name="Ross M."/>
            <person name="Santibanez J."/>
            <person name="Aqrawi P."/>
            <person name="Gross S."/>
            <person name="Joshi V."/>
            <person name="Fowler G."/>
            <person name="Nazareth L."/>
            <person name="Reid J."/>
            <person name="Worley K."/>
            <person name="Petrosino J."/>
            <person name="Highlander S."/>
            <person name="Gibbs R."/>
        </authorList>
    </citation>
    <scope>NUCLEOTIDE SEQUENCE [LARGE SCALE GENOMIC DNA]</scope>
    <source>
        <strain evidence="3 4">ATCC 25577</strain>
    </source>
</reference>
<dbReference type="AlphaFoldDB" id="G4CV26"/>
<dbReference type="EMBL" id="AGBA01000005">
    <property type="protein sequence ID" value="EGY78814.1"/>
    <property type="molecule type" value="Genomic_DNA"/>
</dbReference>
<dbReference type="SUPFAM" id="SSF53335">
    <property type="entry name" value="S-adenosyl-L-methionine-dependent methyltransferases"/>
    <property type="match status" value="1"/>
</dbReference>
<evidence type="ECO:0000259" key="2">
    <source>
        <dbReference type="Pfam" id="PF18096"/>
    </source>
</evidence>
<dbReference type="Pfam" id="PF08241">
    <property type="entry name" value="Methyltransf_11"/>
    <property type="match status" value="1"/>
</dbReference>
<feature type="domain" description="Methyltransferase type 11" evidence="1">
    <location>
        <begin position="130"/>
        <end position="180"/>
    </location>
</feature>
<dbReference type="InterPro" id="IPR013216">
    <property type="entry name" value="Methyltransf_11"/>
</dbReference>
<dbReference type="GO" id="GO:0008757">
    <property type="term" value="F:S-adenosylmethionine-dependent methyltransferase activity"/>
    <property type="evidence" value="ECO:0007669"/>
    <property type="project" value="InterPro"/>
</dbReference>
<dbReference type="InterPro" id="IPR029063">
    <property type="entry name" value="SAM-dependent_MTases_sf"/>
</dbReference>
<dbReference type="Gene3D" id="3.40.50.150">
    <property type="entry name" value="Vaccinia Virus protein VP39"/>
    <property type="match status" value="1"/>
</dbReference>
<dbReference type="Pfam" id="PF18096">
    <property type="entry name" value="Thump_like"/>
    <property type="match status" value="1"/>
</dbReference>
<dbReference type="Proteomes" id="UP000005332">
    <property type="component" value="Unassembled WGS sequence"/>
</dbReference>
<evidence type="ECO:0000259" key="1">
    <source>
        <dbReference type="Pfam" id="PF08241"/>
    </source>
</evidence>